<reference evidence="2" key="2">
    <citation type="submission" date="2025-08" db="UniProtKB">
        <authorList>
            <consortium name="RefSeq"/>
        </authorList>
    </citation>
    <scope>IDENTIFICATION</scope>
</reference>
<dbReference type="PANTHER" id="PTHR33067">
    <property type="entry name" value="RNA-DIRECTED DNA POLYMERASE-RELATED"/>
    <property type="match status" value="1"/>
</dbReference>
<dbReference type="GeneID" id="121208090"/>
<name>A0ABM2YXA3_GOSHI</name>
<reference evidence="1" key="1">
    <citation type="journal article" date="2020" name="Nat. Genet.">
        <title>Genomic diversifications of five Gossypium allopolyploid species and their impact on cotton improvement.</title>
        <authorList>
            <person name="Chen Z.J."/>
            <person name="Sreedasyam A."/>
            <person name="Ando A."/>
            <person name="Song Q."/>
            <person name="De Santiago L.M."/>
            <person name="Hulse-Kemp A.M."/>
            <person name="Ding M."/>
            <person name="Ye W."/>
            <person name="Kirkbride R.C."/>
            <person name="Jenkins J."/>
            <person name="Plott C."/>
            <person name="Lovell J."/>
            <person name="Lin Y.M."/>
            <person name="Vaughn R."/>
            <person name="Liu B."/>
            <person name="Simpson S."/>
            <person name="Scheffler B.E."/>
            <person name="Wen L."/>
            <person name="Saski C.A."/>
            <person name="Grover C.E."/>
            <person name="Hu G."/>
            <person name="Conover J.L."/>
            <person name="Carlson J.W."/>
            <person name="Shu S."/>
            <person name="Boston L.B."/>
            <person name="Williams M."/>
            <person name="Peterson D.G."/>
            <person name="McGee K."/>
            <person name="Jones D.C."/>
            <person name="Wendel J.F."/>
            <person name="Stelly D.M."/>
            <person name="Grimwood J."/>
            <person name="Schmutz J."/>
        </authorList>
    </citation>
    <scope>NUCLEOTIDE SEQUENCE [LARGE SCALE GENOMIC DNA]</scope>
    <source>
        <strain evidence="1">cv. TM-1</strain>
    </source>
</reference>
<evidence type="ECO:0000313" key="2">
    <source>
        <dbReference type="RefSeq" id="XP_040934528.1"/>
    </source>
</evidence>
<dbReference type="Proteomes" id="UP000818029">
    <property type="component" value="Chromosome A10"/>
</dbReference>
<dbReference type="PANTHER" id="PTHR33067:SF39">
    <property type="entry name" value="TRANSCRIPTION FACTOR INTERACTOR AND REGULATOR CCHC(ZN) FAMILY"/>
    <property type="match status" value="1"/>
</dbReference>
<sequence>MAKNDALIQSQAVTLKNLENQIGQLATEFCSRPQGALPSDIKNSRNLGKEHCKVVELRNGKILETKEVLVEEKLTEKKGSQPIVKVPTTEKPDVEKFDEQHKKKQEVEFKKFLDVLKQLHINIPLVQALEKMSNYVKFIKDILSKKKQLSKYETNALTNECSVLLQNKLPLKLKDPGSFTIPCNISKSYYGKALCDLGESINLMSKSIFKLFGIANKEVLIILGRPFLATRRTLIDVQKGELTMRVQDDKVMFNVLRNMKFPNPMEECSVMEELETLVSMESNFEEDPLENTLGSKPFEDEKGNEDMALVEANPRSYDQPLRFKALELEVREFTQLKLPIEKPPKLELKRT</sequence>
<proteinExistence type="predicted"/>
<keyword evidence="1" id="KW-1185">Reference proteome</keyword>
<accession>A0ABM2YXA3</accession>
<gene>
    <name evidence="2" type="primary">LOC121208090</name>
</gene>
<evidence type="ECO:0000313" key="1">
    <source>
        <dbReference type="Proteomes" id="UP000818029"/>
    </source>
</evidence>
<protein>
    <submittedName>
        <fullName evidence="2">Uncharacterized protein</fullName>
    </submittedName>
</protein>
<organism evidence="1 2">
    <name type="scientific">Gossypium hirsutum</name>
    <name type="common">Upland cotton</name>
    <name type="synonym">Gossypium mexicanum</name>
    <dbReference type="NCBI Taxonomy" id="3635"/>
    <lineage>
        <taxon>Eukaryota</taxon>
        <taxon>Viridiplantae</taxon>
        <taxon>Streptophyta</taxon>
        <taxon>Embryophyta</taxon>
        <taxon>Tracheophyta</taxon>
        <taxon>Spermatophyta</taxon>
        <taxon>Magnoliopsida</taxon>
        <taxon>eudicotyledons</taxon>
        <taxon>Gunneridae</taxon>
        <taxon>Pentapetalae</taxon>
        <taxon>rosids</taxon>
        <taxon>malvids</taxon>
        <taxon>Malvales</taxon>
        <taxon>Malvaceae</taxon>
        <taxon>Malvoideae</taxon>
        <taxon>Gossypium</taxon>
    </lineage>
</organism>
<dbReference type="RefSeq" id="XP_040934528.1">
    <property type="nucleotide sequence ID" value="XM_041078594.1"/>
</dbReference>